<dbReference type="Pfam" id="PF00067">
    <property type="entry name" value="p450"/>
    <property type="match status" value="1"/>
</dbReference>
<keyword evidence="4" id="KW-0349">Heme</keyword>
<dbReference type="EMBL" id="JAJFAZ020000005">
    <property type="protein sequence ID" value="KAI5329952.1"/>
    <property type="molecule type" value="Genomic_DNA"/>
</dbReference>
<dbReference type="PRINTS" id="PR00463">
    <property type="entry name" value="EP450I"/>
</dbReference>
<gene>
    <name evidence="5" type="ORF">L3X38_029349</name>
</gene>
<dbReference type="InterPro" id="IPR001128">
    <property type="entry name" value="Cyt_P450"/>
</dbReference>
<dbReference type="GO" id="GO:0005506">
    <property type="term" value="F:iron ion binding"/>
    <property type="evidence" value="ECO:0007669"/>
    <property type="project" value="InterPro"/>
</dbReference>
<dbReference type="GO" id="GO:0020037">
    <property type="term" value="F:heme binding"/>
    <property type="evidence" value="ECO:0007669"/>
    <property type="project" value="InterPro"/>
</dbReference>
<dbReference type="GO" id="GO:0016705">
    <property type="term" value="F:oxidoreductase activity, acting on paired donors, with incorporation or reduction of molecular oxygen"/>
    <property type="evidence" value="ECO:0007669"/>
    <property type="project" value="InterPro"/>
</dbReference>
<dbReference type="Gene3D" id="1.10.630.10">
    <property type="entry name" value="Cytochrome P450"/>
    <property type="match status" value="1"/>
</dbReference>
<reference evidence="5 6" key="1">
    <citation type="journal article" date="2022" name="G3 (Bethesda)">
        <title>Whole-genome sequence and methylome profiling of the almond [Prunus dulcis (Mill.) D.A. Webb] cultivar 'Nonpareil'.</title>
        <authorList>
            <person name="D'Amico-Willman K.M."/>
            <person name="Ouma W.Z."/>
            <person name="Meulia T."/>
            <person name="Sideli G.M."/>
            <person name="Gradziel T.M."/>
            <person name="Fresnedo-Ramirez J."/>
        </authorList>
    </citation>
    <scope>NUCLEOTIDE SEQUENCE [LARGE SCALE GENOMIC DNA]</scope>
    <source>
        <strain evidence="5">Clone GOH B32 T37-40</strain>
    </source>
</reference>
<feature type="binding site" description="axial binding residue" evidence="4">
    <location>
        <position position="79"/>
    </location>
    <ligand>
        <name>heme</name>
        <dbReference type="ChEBI" id="CHEBI:30413"/>
    </ligand>
    <ligandPart>
        <name>Fe</name>
        <dbReference type="ChEBI" id="CHEBI:18248"/>
    </ligandPart>
</feature>
<accession>A0AAD4VTF4</accession>
<name>A0AAD4VTF4_PRUDU</name>
<keyword evidence="6" id="KW-1185">Reference proteome</keyword>
<proteinExistence type="inferred from homology"/>
<dbReference type="InterPro" id="IPR002401">
    <property type="entry name" value="Cyt_P450_E_grp-I"/>
</dbReference>
<evidence type="ECO:0000256" key="4">
    <source>
        <dbReference type="PIRSR" id="PIRSR602401-1"/>
    </source>
</evidence>
<dbReference type="GO" id="GO:0010268">
    <property type="term" value="P:brassinosteroid homeostasis"/>
    <property type="evidence" value="ECO:0007669"/>
    <property type="project" value="TreeGrafter"/>
</dbReference>
<comment type="caution">
    <text evidence="5">The sequence shown here is derived from an EMBL/GenBank/DDBJ whole genome shotgun (WGS) entry which is preliminary data.</text>
</comment>
<sequence length="132" mass="15319">MALYMELDEERSASASIAVRLYCKNLLNFPEKSPVILWIRYLHTNPENFDDPVCFNPERWSESIMPGTYQVYGGGPRICPGNMLFKIQLPIFLHHLSTGYKWELIDPEADIIYLKHPTPADRVDITFSKNEK</sequence>
<evidence type="ECO:0008006" key="7">
    <source>
        <dbReference type="Google" id="ProtNLM"/>
    </source>
</evidence>
<keyword evidence="2 4" id="KW-0479">Metal-binding</keyword>
<evidence type="ECO:0000256" key="1">
    <source>
        <dbReference type="ARBA" id="ARBA00010617"/>
    </source>
</evidence>
<evidence type="ECO:0000256" key="2">
    <source>
        <dbReference type="ARBA" id="ARBA00022723"/>
    </source>
</evidence>
<evidence type="ECO:0000256" key="3">
    <source>
        <dbReference type="ARBA" id="ARBA00023004"/>
    </source>
</evidence>
<dbReference type="Proteomes" id="UP001054821">
    <property type="component" value="Chromosome 5"/>
</dbReference>
<dbReference type="GO" id="GO:0016125">
    <property type="term" value="P:sterol metabolic process"/>
    <property type="evidence" value="ECO:0007669"/>
    <property type="project" value="TreeGrafter"/>
</dbReference>
<keyword evidence="3 4" id="KW-0408">Iron</keyword>
<organism evidence="5 6">
    <name type="scientific">Prunus dulcis</name>
    <name type="common">Almond</name>
    <name type="synonym">Amygdalus dulcis</name>
    <dbReference type="NCBI Taxonomy" id="3755"/>
    <lineage>
        <taxon>Eukaryota</taxon>
        <taxon>Viridiplantae</taxon>
        <taxon>Streptophyta</taxon>
        <taxon>Embryophyta</taxon>
        <taxon>Tracheophyta</taxon>
        <taxon>Spermatophyta</taxon>
        <taxon>Magnoliopsida</taxon>
        <taxon>eudicotyledons</taxon>
        <taxon>Gunneridae</taxon>
        <taxon>Pentapetalae</taxon>
        <taxon>rosids</taxon>
        <taxon>fabids</taxon>
        <taxon>Rosales</taxon>
        <taxon>Rosaceae</taxon>
        <taxon>Amygdaloideae</taxon>
        <taxon>Amygdaleae</taxon>
        <taxon>Prunus</taxon>
    </lineage>
</organism>
<evidence type="ECO:0000313" key="6">
    <source>
        <dbReference type="Proteomes" id="UP001054821"/>
    </source>
</evidence>
<dbReference type="InterPro" id="IPR036396">
    <property type="entry name" value="Cyt_P450_sf"/>
</dbReference>
<dbReference type="PANTHER" id="PTHR24286">
    <property type="entry name" value="CYTOCHROME P450 26"/>
    <property type="match status" value="1"/>
</dbReference>
<dbReference type="GO" id="GO:0016132">
    <property type="term" value="P:brassinosteroid biosynthetic process"/>
    <property type="evidence" value="ECO:0007669"/>
    <property type="project" value="TreeGrafter"/>
</dbReference>
<comment type="cofactor">
    <cofactor evidence="4">
        <name>heme</name>
        <dbReference type="ChEBI" id="CHEBI:30413"/>
    </cofactor>
</comment>
<dbReference type="PANTHER" id="PTHR24286:SF12">
    <property type="entry name" value="CYTOCHROME P450 FAMILY PROTEIN, EXPRESSED"/>
    <property type="match status" value="1"/>
</dbReference>
<dbReference type="GO" id="GO:0004497">
    <property type="term" value="F:monooxygenase activity"/>
    <property type="evidence" value="ECO:0007669"/>
    <property type="project" value="InterPro"/>
</dbReference>
<evidence type="ECO:0000313" key="5">
    <source>
        <dbReference type="EMBL" id="KAI5329952.1"/>
    </source>
</evidence>
<comment type="similarity">
    <text evidence="1">Belongs to the cytochrome P450 family.</text>
</comment>
<dbReference type="SUPFAM" id="SSF48264">
    <property type="entry name" value="Cytochrome P450"/>
    <property type="match status" value="1"/>
</dbReference>
<dbReference type="AlphaFoldDB" id="A0AAD4VTF4"/>
<protein>
    <recommendedName>
        <fullName evidence="7">Cytochrome P450</fullName>
    </recommendedName>
</protein>